<dbReference type="SUPFAM" id="SSF52540">
    <property type="entry name" value="P-loop containing nucleoside triphosphate hydrolases"/>
    <property type="match status" value="1"/>
</dbReference>
<dbReference type="RefSeq" id="WP_203771163.1">
    <property type="nucleotide sequence ID" value="NZ_BAAABO010000002.1"/>
</dbReference>
<dbReference type="Pfam" id="PF13676">
    <property type="entry name" value="TIR_2"/>
    <property type="match status" value="1"/>
</dbReference>
<evidence type="ECO:0000259" key="1">
    <source>
        <dbReference type="Pfam" id="PF13676"/>
    </source>
</evidence>
<organism evidence="2 3">
    <name type="scientific">Paractinoplanes deccanensis</name>
    <dbReference type="NCBI Taxonomy" id="113561"/>
    <lineage>
        <taxon>Bacteria</taxon>
        <taxon>Bacillati</taxon>
        <taxon>Actinomycetota</taxon>
        <taxon>Actinomycetes</taxon>
        <taxon>Micromonosporales</taxon>
        <taxon>Micromonosporaceae</taxon>
        <taxon>Paractinoplanes</taxon>
    </lineage>
</organism>
<evidence type="ECO:0000313" key="3">
    <source>
        <dbReference type="Proteomes" id="UP000609879"/>
    </source>
</evidence>
<gene>
    <name evidence="2" type="ORF">Ade02nite_59580</name>
</gene>
<keyword evidence="3" id="KW-1185">Reference proteome</keyword>
<dbReference type="EMBL" id="BOMI01000117">
    <property type="protein sequence ID" value="GID77317.1"/>
    <property type="molecule type" value="Genomic_DNA"/>
</dbReference>
<name>A0ABQ3YBD0_9ACTN</name>
<comment type="caution">
    <text evidence="2">The sequence shown here is derived from an EMBL/GenBank/DDBJ whole genome shotgun (WGS) entry which is preliminary data.</text>
</comment>
<proteinExistence type="predicted"/>
<evidence type="ECO:0000313" key="2">
    <source>
        <dbReference type="EMBL" id="GID77317.1"/>
    </source>
</evidence>
<sequence length="770" mass="82103">MTGVFLSYRGMHHSYAPMFAAWVLRQRFGDGLVFEASHDNEPGVQFADAIGRALDRCAVLVVFVNRHWRENRDLLADENDWVRREILHFLDARKPILPVLMDGEEMPPKRSLPAELAAFTRWIGLPLASASAAADLRRLVGRLEQIAADLVLAAVHEPVYEAATPAAWLRAEHEILPFRAPAELGEIEAWTRSSGGAPVRLVVGPPGAGKTRLARRLLATADRPAVLVPSSAEPAAMSRLSGVTSPFLVVIDDAESRPATVAAAVRALAAGRTPARLLLTARSGGDWWRDLLDDPDDRVAAMASRAETTSLTPLVPRPDDFRVAWTALADRLGAGGHAAPPVPPPAGALLEVQAAALATLDRGDGGGGTPWTRIAAIERARWRDTARARDLPALRPHHITEILAAVTVFGAATEPEARALIGGLRTFAGARPAEIDNALALVRVLLPGPLAVNPVEPKPLAGEVIAQHLATGDRLAGVLAGISEGQARTAVVALGQCLDRRSGLTEPVGELLAAGGGRLLRAAMTAPEPRLLLGAMTAALPLIRAEEIVDALPLRSTPLAEFAVELTRRAVRSRPEPRLHRLLAVRLVSWSGPSEEAVEEAEAALAGFPEPGAERAEAYATLALACRGPRALDAGRRAIEMFRQCADDDRTRGALATALVNQAHRDPADAAPAQEAYEILRDLDARNPARYRSLLADATDLIAVRTRSVPLAREALELRRLLAAARPDTYRVALGRTLHNLSVLVGADPEAAVLRREAEQILAAAPGAAG</sequence>
<reference evidence="2 3" key="1">
    <citation type="submission" date="2021-01" db="EMBL/GenBank/DDBJ databases">
        <title>Whole genome shotgun sequence of Actinoplanes deccanensis NBRC 13994.</title>
        <authorList>
            <person name="Komaki H."/>
            <person name="Tamura T."/>
        </authorList>
    </citation>
    <scope>NUCLEOTIDE SEQUENCE [LARGE SCALE GENOMIC DNA]</scope>
    <source>
        <strain evidence="2 3">NBRC 13994</strain>
    </source>
</reference>
<accession>A0ABQ3YBD0</accession>
<dbReference type="SUPFAM" id="SSF52200">
    <property type="entry name" value="Toll/Interleukin receptor TIR domain"/>
    <property type="match status" value="1"/>
</dbReference>
<dbReference type="InterPro" id="IPR000157">
    <property type="entry name" value="TIR_dom"/>
</dbReference>
<dbReference type="InterPro" id="IPR027417">
    <property type="entry name" value="P-loop_NTPase"/>
</dbReference>
<dbReference type="InterPro" id="IPR035897">
    <property type="entry name" value="Toll_tir_struct_dom_sf"/>
</dbReference>
<dbReference type="Proteomes" id="UP000609879">
    <property type="component" value="Unassembled WGS sequence"/>
</dbReference>
<dbReference type="Gene3D" id="3.40.50.10140">
    <property type="entry name" value="Toll/interleukin-1 receptor homology (TIR) domain"/>
    <property type="match status" value="1"/>
</dbReference>
<feature type="domain" description="TIR" evidence="1">
    <location>
        <begin position="4"/>
        <end position="123"/>
    </location>
</feature>
<protein>
    <recommendedName>
        <fullName evidence="1">TIR domain-containing protein</fullName>
    </recommendedName>
</protein>